<dbReference type="EMBL" id="JAHUZB010000009">
    <property type="protein sequence ID" value="MBV7392219.1"/>
    <property type="molecule type" value="Genomic_DNA"/>
</dbReference>
<organism evidence="1 2">
    <name type="scientific">Enterococcus alishanensis</name>
    <dbReference type="NCBI Taxonomy" id="1303817"/>
    <lineage>
        <taxon>Bacteria</taxon>
        <taxon>Bacillati</taxon>
        <taxon>Bacillota</taxon>
        <taxon>Bacilli</taxon>
        <taxon>Lactobacillales</taxon>
        <taxon>Enterococcaceae</taxon>
        <taxon>Enterococcus</taxon>
    </lineage>
</organism>
<evidence type="ECO:0000313" key="2">
    <source>
        <dbReference type="Proteomes" id="UP000774130"/>
    </source>
</evidence>
<accession>A0ABS6TH31</accession>
<keyword evidence="2" id="KW-1185">Reference proteome</keyword>
<protein>
    <submittedName>
        <fullName evidence="1">IS110 family transposase</fullName>
    </submittedName>
</protein>
<sequence>MKLFVGLDVSSQKLDTCFLLDSKEILFERSLSNDLIGASEIKQKIIEYHET</sequence>
<comment type="caution">
    <text evidence="1">The sequence shown here is derived from an EMBL/GenBank/DDBJ whole genome shotgun (WGS) entry which is preliminary data.</text>
</comment>
<proteinExistence type="predicted"/>
<reference evidence="1 2" key="1">
    <citation type="submission" date="2021-06" db="EMBL/GenBank/DDBJ databases">
        <title>Enterococcus alishanensis sp. nov., a novel lactic acid bacterium isolated from fresh coffee beans.</title>
        <authorList>
            <person name="Chen Y.-S."/>
        </authorList>
    </citation>
    <scope>NUCLEOTIDE SEQUENCE [LARGE SCALE GENOMIC DNA]</scope>
    <source>
        <strain evidence="1 2">ALS3</strain>
    </source>
</reference>
<dbReference type="Proteomes" id="UP000774130">
    <property type="component" value="Unassembled WGS sequence"/>
</dbReference>
<gene>
    <name evidence="1" type="ORF">KUA55_16160</name>
</gene>
<name>A0ABS6TH31_9ENTE</name>
<evidence type="ECO:0000313" key="1">
    <source>
        <dbReference type="EMBL" id="MBV7392219.1"/>
    </source>
</evidence>
<dbReference type="RefSeq" id="WP_218327433.1">
    <property type="nucleotide sequence ID" value="NZ_JAHUZB010000009.1"/>
</dbReference>